<dbReference type="EMBL" id="NBTZ01000160">
    <property type="protein sequence ID" value="OTP66435.1"/>
    <property type="molecule type" value="Genomic_DNA"/>
</dbReference>
<dbReference type="Proteomes" id="UP000195221">
    <property type="component" value="Unassembled WGS sequence"/>
</dbReference>
<evidence type="ECO:0000313" key="3">
    <source>
        <dbReference type="EMBL" id="OTP66435.1"/>
    </source>
</evidence>
<keyword evidence="1" id="KW-0786">Thiamine pyrophosphate</keyword>
<dbReference type="Gene3D" id="3.40.50.970">
    <property type="match status" value="1"/>
</dbReference>
<reference evidence="3 4" key="1">
    <citation type="submission" date="2017-03" db="EMBL/GenBank/DDBJ databases">
        <title>Genome analysis of strain PAMC 26577.</title>
        <authorList>
            <person name="Oh H.-M."/>
            <person name="Yang J.-A."/>
        </authorList>
    </citation>
    <scope>NUCLEOTIDE SEQUENCE [LARGE SCALE GENOMIC DNA]</scope>
    <source>
        <strain evidence="3 4">PAMC 26577</strain>
    </source>
</reference>
<dbReference type="GO" id="GO:0000287">
    <property type="term" value="F:magnesium ion binding"/>
    <property type="evidence" value="ECO:0007669"/>
    <property type="project" value="InterPro"/>
</dbReference>
<keyword evidence="3" id="KW-0670">Pyruvate</keyword>
<comment type="caution">
    <text evidence="3">The sequence shown here is derived from an EMBL/GenBank/DDBJ whole genome shotgun (WGS) entry which is preliminary data.</text>
</comment>
<dbReference type="InterPro" id="IPR011766">
    <property type="entry name" value="TPP_enzyme_TPP-bd"/>
</dbReference>
<name>A0A242M731_CABSO</name>
<dbReference type="Pfam" id="PF02775">
    <property type="entry name" value="TPP_enzyme_C"/>
    <property type="match status" value="1"/>
</dbReference>
<dbReference type="InterPro" id="IPR000399">
    <property type="entry name" value="TPP-bd_CS"/>
</dbReference>
<gene>
    <name evidence="3" type="ORF">PAMC26577_37735</name>
</gene>
<feature type="domain" description="Thiamine pyrophosphate enzyme TPP-binding" evidence="2">
    <location>
        <begin position="2"/>
        <end position="133"/>
    </location>
</feature>
<protein>
    <submittedName>
        <fullName evidence="3">Pyruvate oxidase ubiquinone, cytochrome</fullName>
    </submittedName>
</protein>
<dbReference type="PANTHER" id="PTHR42981:SF2">
    <property type="entry name" value="PYRUVATE DEHYDROGENASE [UBIQUINONE]"/>
    <property type="match status" value="1"/>
</dbReference>
<dbReference type="PROSITE" id="PS00187">
    <property type="entry name" value="TPP_ENZYMES"/>
    <property type="match status" value="1"/>
</dbReference>
<evidence type="ECO:0000313" key="4">
    <source>
        <dbReference type="Proteomes" id="UP000195221"/>
    </source>
</evidence>
<evidence type="ECO:0000256" key="1">
    <source>
        <dbReference type="ARBA" id="ARBA00023052"/>
    </source>
</evidence>
<dbReference type="GO" id="GO:0044281">
    <property type="term" value="P:small molecule metabolic process"/>
    <property type="evidence" value="ECO:0007669"/>
    <property type="project" value="UniProtKB-ARBA"/>
</dbReference>
<accession>A0A242M731</accession>
<keyword evidence="3" id="KW-0830">Ubiquinone</keyword>
<evidence type="ECO:0000259" key="2">
    <source>
        <dbReference type="Pfam" id="PF02775"/>
    </source>
</evidence>
<proteinExistence type="predicted"/>
<dbReference type="PANTHER" id="PTHR42981">
    <property type="entry name" value="PYRUVATE DEHYDROGENASE [UBIQUINONE]"/>
    <property type="match status" value="1"/>
</dbReference>
<organism evidence="3 4">
    <name type="scientific">Caballeronia sordidicola</name>
    <name type="common">Burkholderia sordidicola</name>
    <dbReference type="NCBI Taxonomy" id="196367"/>
    <lineage>
        <taxon>Bacteria</taxon>
        <taxon>Pseudomonadati</taxon>
        <taxon>Pseudomonadota</taxon>
        <taxon>Betaproteobacteria</taxon>
        <taxon>Burkholderiales</taxon>
        <taxon>Burkholderiaceae</taxon>
        <taxon>Caballeronia</taxon>
    </lineage>
</organism>
<sequence>MNGSRKLIGSFNHGSMANAMPQALGAQAAQPERQVISLSGDGGLSMLLGDLLSARQLNLPIKVVVFNNSSLGFVAMEMKAGGYLDTGTDLSATNFAAIAEGAGIYSIRVEKSEDLLDALERALARPGPVLVDVVTAKHEIALPPKVQWAQAKGFSLYMIRAVLNGRADEVVELANTYFR</sequence>
<dbReference type="SUPFAM" id="SSF52518">
    <property type="entry name" value="Thiamin diphosphate-binding fold (THDP-binding)"/>
    <property type="match status" value="1"/>
</dbReference>
<dbReference type="GO" id="GO:0030976">
    <property type="term" value="F:thiamine pyrophosphate binding"/>
    <property type="evidence" value="ECO:0007669"/>
    <property type="project" value="InterPro"/>
</dbReference>
<dbReference type="InterPro" id="IPR047211">
    <property type="entry name" value="POXB-like"/>
</dbReference>
<dbReference type="AlphaFoldDB" id="A0A242M731"/>
<dbReference type="GO" id="GO:0003824">
    <property type="term" value="F:catalytic activity"/>
    <property type="evidence" value="ECO:0007669"/>
    <property type="project" value="InterPro"/>
</dbReference>
<dbReference type="InterPro" id="IPR029061">
    <property type="entry name" value="THDP-binding"/>
</dbReference>